<reference evidence="3" key="1">
    <citation type="submission" date="2023-02" db="EMBL/GenBank/DDBJ databases">
        <title>Genome of toxic invasive species Heracleum sosnowskyi carries increased number of genes despite the absence of recent whole-genome duplications.</title>
        <authorList>
            <person name="Schelkunov M."/>
            <person name="Shtratnikova V."/>
            <person name="Makarenko M."/>
            <person name="Klepikova A."/>
            <person name="Omelchenko D."/>
            <person name="Novikova G."/>
            <person name="Obukhova E."/>
            <person name="Bogdanov V."/>
            <person name="Penin A."/>
            <person name="Logacheva M."/>
        </authorList>
    </citation>
    <scope>NUCLEOTIDE SEQUENCE</scope>
    <source>
        <strain evidence="3">Hsosn_3</strain>
        <tissue evidence="3">Leaf</tissue>
    </source>
</reference>
<dbReference type="SUPFAM" id="SSF81383">
    <property type="entry name" value="F-box domain"/>
    <property type="match status" value="1"/>
</dbReference>
<reference evidence="3" key="2">
    <citation type="submission" date="2023-05" db="EMBL/GenBank/DDBJ databases">
        <authorList>
            <person name="Schelkunov M.I."/>
        </authorList>
    </citation>
    <scope>NUCLEOTIDE SEQUENCE</scope>
    <source>
        <strain evidence="3">Hsosn_3</strain>
        <tissue evidence="3">Leaf</tissue>
    </source>
</reference>
<dbReference type="SUPFAM" id="SSF52058">
    <property type="entry name" value="L domain-like"/>
    <property type="match status" value="1"/>
</dbReference>
<evidence type="ECO:0000256" key="1">
    <source>
        <dbReference type="SAM" id="MobiDB-lite"/>
    </source>
</evidence>
<dbReference type="SMART" id="SM00256">
    <property type="entry name" value="FBOX"/>
    <property type="match status" value="1"/>
</dbReference>
<feature type="region of interest" description="Disordered" evidence="1">
    <location>
        <begin position="1"/>
        <end position="20"/>
    </location>
</feature>
<evidence type="ECO:0000259" key="2">
    <source>
        <dbReference type="PROSITE" id="PS50181"/>
    </source>
</evidence>
<organism evidence="3 4">
    <name type="scientific">Heracleum sosnowskyi</name>
    <dbReference type="NCBI Taxonomy" id="360622"/>
    <lineage>
        <taxon>Eukaryota</taxon>
        <taxon>Viridiplantae</taxon>
        <taxon>Streptophyta</taxon>
        <taxon>Embryophyta</taxon>
        <taxon>Tracheophyta</taxon>
        <taxon>Spermatophyta</taxon>
        <taxon>Magnoliopsida</taxon>
        <taxon>eudicotyledons</taxon>
        <taxon>Gunneridae</taxon>
        <taxon>Pentapetalae</taxon>
        <taxon>asterids</taxon>
        <taxon>campanulids</taxon>
        <taxon>Apiales</taxon>
        <taxon>Apiaceae</taxon>
        <taxon>Apioideae</taxon>
        <taxon>apioid superclade</taxon>
        <taxon>Tordylieae</taxon>
        <taxon>Tordyliinae</taxon>
        <taxon>Heracleum</taxon>
    </lineage>
</organism>
<dbReference type="InterPro" id="IPR053781">
    <property type="entry name" value="F-box_AtFBL13-like"/>
</dbReference>
<dbReference type="InterPro" id="IPR032675">
    <property type="entry name" value="LRR_dom_sf"/>
</dbReference>
<name>A0AAD8HJ23_9APIA</name>
<comment type="caution">
    <text evidence="3">The sequence shown here is derived from an EMBL/GenBank/DDBJ whole genome shotgun (WGS) entry which is preliminary data.</text>
</comment>
<dbReference type="Pfam" id="PF00646">
    <property type="entry name" value="F-box"/>
    <property type="match status" value="1"/>
</dbReference>
<dbReference type="PANTHER" id="PTHR34223">
    <property type="entry name" value="OS11G0201299 PROTEIN"/>
    <property type="match status" value="1"/>
</dbReference>
<protein>
    <recommendedName>
        <fullName evidence="2">F-box domain-containing protein</fullName>
    </recommendedName>
</protein>
<keyword evidence="4" id="KW-1185">Reference proteome</keyword>
<dbReference type="InterPro" id="IPR053197">
    <property type="entry name" value="F-box_SCFL_complex_component"/>
</dbReference>
<dbReference type="CDD" id="cd22160">
    <property type="entry name" value="F-box_AtFBL13-like"/>
    <property type="match status" value="1"/>
</dbReference>
<dbReference type="Proteomes" id="UP001237642">
    <property type="component" value="Unassembled WGS sequence"/>
</dbReference>
<dbReference type="AlphaFoldDB" id="A0AAD8HJ23"/>
<dbReference type="InterPro" id="IPR036047">
    <property type="entry name" value="F-box-like_dom_sf"/>
</dbReference>
<dbReference type="PROSITE" id="PS50181">
    <property type="entry name" value="FBOX"/>
    <property type="match status" value="1"/>
</dbReference>
<evidence type="ECO:0000313" key="4">
    <source>
        <dbReference type="Proteomes" id="UP001237642"/>
    </source>
</evidence>
<dbReference type="Gene3D" id="1.20.1280.50">
    <property type="match status" value="1"/>
</dbReference>
<dbReference type="Gene3D" id="3.80.10.10">
    <property type="entry name" value="Ribonuclease Inhibitor"/>
    <property type="match status" value="1"/>
</dbReference>
<accession>A0AAD8HJ23</accession>
<proteinExistence type="predicted"/>
<dbReference type="PANTHER" id="PTHR34223:SF91">
    <property type="entry name" value="F-BOX DOMAIN-CONTAINING PROTEIN"/>
    <property type="match status" value="1"/>
</dbReference>
<dbReference type="EMBL" id="JAUIZM010000008">
    <property type="protein sequence ID" value="KAK1367643.1"/>
    <property type="molecule type" value="Genomic_DNA"/>
</dbReference>
<feature type="domain" description="F-box" evidence="2">
    <location>
        <begin position="45"/>
        <end position="98"/>
    </location>
</feature>
<sequence>MAGHVPKRQPYALEDDTTSGKRRRLESKKLVFVGDGVCKEGTDGSDRISNLPQELLQCILERLSVRDAARTSVLSKQWRSLWGMKNNLVLDKLFFLQLTANKDKDAHLSSFSRAIETITLVHKGPLLSLNLYIPPKLDRSLASRWMEHFLKQRIRVLEITNSEKNAYEFPLFVGEGLVELKLTTGILNPLPKSRSFRNLTRADLYNISITADISFGSQLKMLYLKKCTGIQYLDGQFTNANNLTNLLLQDCEQIKWPWFEFTKQLKLLALALTTQNCNTGKPLNLMKLLGNTPTITQLFLSGYTVEVLGPFQPTGKKRFAPKVEHLKLAGLGFYNARQISNSLCLIRCLSNVRFLEIELEPGVESLNLTLREYIEPLRWKGVLLDQLHYVTIRGVVSQITVLRFINCLLASAPSLKVVTLHCNIKANAYEKIREIKQELRGCPKKFLSVKFFISFLNPDIVI</sequence>
<evidence type="ECO:0000313" key="3">
    <source>
        <dbReference type="EMBL" id="KAK1367643.1"/>
    </source>
</evidence>
<dbReference type="InterPro" id="IPR001810">
    <property type="entry name" value="F-box_dom"/>
</dbReference>
<gene>
    <name evidence="3" type="ORF">POM88_033735</name>
</gene>